<name>A0ABC8T0M5_9AQUA</name>
<accession>A0ABC8T0M5</accession>
<organism evidence="1 2">
    <name type="scientific">Ilex paraguariensis</name>
    <name type="common">yerba mate</name>
    <dbReference type="NCBI Taxonomy" id="185542"/>
    <lineage>
        <taxon>Eukaryota</taxon>
        <taxon>Viridiplantae</taxon>
        <taxon>Streptophyta</taxon>
        <taxon>Embryophyta</taxon>
        <taxon>Tracheophyta</taxon>
        <taxon>Spermatophyta</taxon>
        <taxon>Magnoliopsida</taxon>
        <taxon>eudicotyledons</taxon>
        <taxon>Gunneridae</taxon>
        <taxon>Pentapetalae</taxon>
        <taxon>asterids</taxon>
        <taxon>campanulids</taxon>
        <taxon>Aquifoliales</taxon>
        <taxon>Aquifoliaceae</taxon>
        <taxon>Ilex</taxon>
    </lineage>
</organism>
<dbReference type="PANTHER" id="PTHR34127">
    <property type="entry name" value="OS04G0405600 PROTEIN"/>
    <property type="match status" value="1"/>
</dbReference>
<comment type="caution">
    <text evidence="1">The sequence shown here is derived from an EMBL/GenBank/DDBJ whole genome shotgun (WGS) entry which is preliminary data.</text>
</comment>
<sequence>MPITQSGSQSSTIERQTAAKQGILVIATPYASGFDHFFIADEVQFKFDRCLRVLQETVQDLPTFGIGHSLGSVIHLLIGSRYAVQRNGNILMAFNNKVLRLPNF</sequence>
<gene>
    <name evidence="1" type="ORF">ILEXP_LOCUS31661</name>
</gene>
<dbReference type="InterPro" id="IPR010765">
    <property type="entry name" value="DUF1350"/>
</dbReference>
<proteinExistence type="predicted"/>
<dbReference type="PANTHER" id="PTHR34127:SF1">
    <property type="entry name" value="OS04G0405600 PROTEIN"/>
    <property type="match status" value="1"/>
</dbReference>
<dbReference type="Proteomes" id="UP001642360">
    <property type="component" value="Unassembled WGS sequence"/>
</dbReference>
<protein>
    <submittedName>
        <fullName evidence="1">Uncharacterized protein</fullName>
    </submittedName>
</protein>
<dbReference type="EMBL" id="CAUOFW020003946">
    <property type="protein sequence ID" value="CAK9162715.1"/>
    <property type="molecule type" value="Genomic_DNA"/>
</dbReference>
<evidence type="ECO:0000313" key="1">
    <source>
        <dbReference type="EMBL" id="CAK9162715.1"/>
    </source>
</evidence>
<reference evidence="1 2" key="1">
    <citation type="submission" date="2024-02" db="EMBL/GenBank/DDBJ databases">
        <authorList>
            <person name="Vignale AGUSTIN F."/>
            <person name="Sosa J E."/>
            <person name="Modenutti C."/>
        </authorList>
    </citation>
    <scope>NUCLEOTIDE SEQUENCE [LARGE SCALE GENOMIC DNA]</scope>
</reference>
<dbReference type="AlphaFoldDB" id="A0ABC8T0M5"/>
<keyword evidence="2" id="KW-1185">Reference proteome</keyword>
<dbReference type="Pfam" id="PF07082">
    <property type="entry name" value="DUF1350"/>
    <property type="match status" value="1"/>
</dbReference>
<evidence type="ECO:0000313" key="2">
    <source>
        <dbReference type="Proteomes" id="UP001642360"/>
    </source>
</evidence>